<sequence>MAERKNREQRSGVVRIVVMIVATIVRAIDLVDRFFFRHH</sequence>
<accession>A0A7W7T4M6</accession>
<name>A0A7W7T4M6_9PSEU</name>
<dbReference type="Proteomes" id="UP000542674">
    <property type="component" value="Unassembled WGS sequence"/>
</dbReference>
<protein>
    <submittedName>
        <fullName evidence="2">Uncharacterized protein</fullName>
    </submittedName>
</protein>
<organism evidence="2 3">
    <name type="scientific">Saccharothrix violaceirubra</name>
    <dbReference type="NCBI Taxonomy" id="413306"/>
    <lineage>
        <taxon>Bacteria</taxon>
        <taxon>Bacillati</taxon>
        <taxon>Actinomycetota</taxon>
        <taxon>Actinomycetes</taxon>
        <taxon>Pseudonocardiales</taxon>
        <taxon>Pseudonocardiaceae</taxon>
        <taxon>Saccharothrix</taxon>
    </lineage>
</organism>
<keyword evidence="1" id="KW-0472">Membrane</keyword>
<feature type="transmembrane region" description="Helical" evidence="1">
    <location>
        <begin position="12"/>
        <end position="31"/>
    </location>
</feature>
<evidence type="ECO:0000256" key="1">
    <source>
        <dbReference type="SAM" id="Phobius"/>
    </source>
</evidence>
<reference evidence="2 3" key="1">
    <citation type="submission" date="2020-08" db="EMBL/GenBank/DDBJ databases">
        <title>Sequencing the genomes of 1000 actinobacteria strains.</title>
        <authorList>
            <person name="Klenk H.-P."/>
        </authorList>
    </citation>
    <scope>NUCLEOTIDE SEQUENCE [LARGE SCALE GENOMIC DNA]</scope>
    <source>
        <strain evidence="2 3">DSM 45084</strain>
    </source>
</reference>
<evidence type="ECO:0000313" key="2">
    <source>
        <dbReference type="EMBL" id="MBB4966488.1"/>
    </source>
</evidence>
<keyword evidence="1" id="KW-1133">Transmembrane helix</keyword>
<comment type="caution">
    <text evidence="2">The sequence shown here is derived from an EMBL/GenBank/DDBJ whole genome shotgun (WGS) entry which is preliminary data.</text>
</comment>
<keyword evidence="3" id="KW-1185">Reference proteome</keyword>
<dbReference type="EMBL" id="JACHJS010000001">
    <property type="protein sequence ID" value="MBB4966488.1"/>
    <property type="molecule type" value="Genomic_DNA"/>
</dbReference>
<gene>
    <name evidence="2" type="ORF">F4559_003847</name>
</gene>
<proteinExistence type="predicted"/>
<keyword evidence="1" id="KW-0812">Transmembrane</keyword>
<evidence type="ECO:0000313" key="3">
    <source>
        <dbReference type="Proteomes" id="UP000542674"/>
    </source>
</evidence>
<dbReference type="AlphaFoldDB" id="A0A7W7T4M6"/>